<dbReference type="PANTHER" id="PTHR47791">
    <property type="entry name" value="MEIOTICALLY UP-REGULATED GENE 191 PROTEIN"/>
    <property type="match status" value="1"/>
</dbReference>
<feature type="chain" id="PRO_5012741487" evidence="1">
    <location>
        <begin position="22"/>
        <end position="358"/>
    </location>
</feature>
<protein>
    <submittedName>
        <fullName evidence="2">Glycosyl hydrolase family 76</fullName>
    </submittedName>
</protein>
<dbReference type="GO" id="GO:0016787">
    <property type="term" value="F:hydrolase activity"/>
    <property type="evidence" value="ECO:0007669"/>
    <property type="project" value="UniProtKB-KW"/>
</dbReference>
<dbReference type="Gene3D" id="1.50.10.20">
    <property type="match status" value="1"/>
</dbReference>
<accession>A0A286A0D7</accession>
<dbReference type="PIRSF" id="PIRSF021505">
    <property type="entry name" value="O_gly_hdrol"/>
    <property type="match status" value="1"/>
</dbReference>
<dbReference type="InterPro" id="IPR014512">
    <property type="entry name" value="O_gly_hydro"/>
</dbReference>
<dbReference type="OrthoDB" id="2505409at2"/>
<dbReference type="Proteomes" id="UP000219281">
    <property type="component" value="Unassembled WGS sequence"/>
</dbReference>
<organism evidence="2 3">
    <name type="scientific">Pedobacter xixiisoli</name>
    <dbReference type="NCBI Taxonomy" id="1476464"/>
    <lineage>
        <taxon>Bacteria</taxon>
        <taxon>Pseudomonadati</taxon>
        <taxon>Bacteroidota</taxon>
        <taxon>Sphingobacteriia</taxon>
        <taxon>Sphingobacteriales</taxon>
        <taxon>Sphingobacteriaceae</taxon>
        <taxon>Pedobacter</taxon>
    </lineage>
</organism>
<dbReference type="RefSeq" id="WP_097132024.1">
    <property type="nucleotide sequence ID" value="NZ_OCMT01000002.1"/>
</dbReference>
<evidence type="ECO:0000256" key="1">
    <source>
        <dbReference type="SAM" id="SignalP"/>
    </source>
</evidence>
<reference evidence="3" key="1">
    <citation type="submission" date="2017-09" db="EMBL/GenBank/DDBJ databases">
        <authorList>
            <person name="Varghese N."/>
            <person name="Submissions S."/>
        </authorList>
    </citation>
    <scope>NUCLEOTIDE SEQUENCE [LARGE SCALE GENOMIC DNA]</scope>
    <source>
        <strain evidence="3">CGMCC 1.12803</strain>
    </source>
</reference>
<keyword evidence="2" id="KW-0378">Hydrolase</keyword>
<name>A0A286A0D7_9SPHI</name>
<dbReference type="AlphaFoldDB" id="A0A286A0D7"/>
<dbReference type="PANTHER" id="PTHR47791:SF4">
    <property type="entry name" value="(PUTATIVE SECRETED PROTEIN)-RELATED"/>
    <property type="match status" value="1"/>
</dbReference>
<dbReference type="GO" id="GO:0005975">
    <property type="term" value="P:carbohydrate metabolic process"/>
    <property type="evidence" value="ECO:0007669"/>
    <property type="project" value="InterPro"/>
</dbReference>
<keyword evidence="1" id="KW-0732">Signal</keyword>
<dbReference type="InterPro" id="IPR005198">
    <property type="entry name" value="Glyco_hydro_76"/>
</dbReference>
<keyword evidence="3" id="KW-1185">Reference proteome</keyword>
<sequence>MIFKKITLLTVVLFVSGLVAAQESKYIDRVKKIDHAVNTYLKANKTSLYYESTDSAKNENKHSWLWPLCAYLQATNEMEVLFPGSNFMKPVVKAVDQYWVNTKPIPAYQDYVTKEKITTKYYDDNQWVAITYLDAYKRNGNKKYLKEAHKIYDFILFGLDTVAGGGIYWREKDMTTKNTCSNGPGVLVALRLYQQNPKPEYLKTAIAVYDWTKSRLQSPEGVYWDNIQIPSLKINKDTYTYNTGTMLQSAVILYNLTKDAKYLEEAKRVAKAGKAHFFKNNRLPNEYWFNAVMLRGYMELYKIDKNPEWINFFKTDADAIWEKERNEQNLVGTRSEKRLIDQGAMIEIYSLLAQVEKL</sequence>
<dbReference type="InterPro" id="IPR008928">
    <property type="entry name" value="6-hairpin_glycosidase_sf"/>
</dbReference>
<dbReference type="SUPFAM" id="SSF48208">
    <property type="entry name" value="Six-hairpin glycosidases"/>
    <property type="match status" value="1"/>
</dbReference>
<gene>
    <name evidence="2" type="ORF">SAMN06297358_2336</name>
</gene>
<evidence type="ECO:0000313" key="2">
    <source>
        <dbReference type="EMBL" id="SOD15348.1"/>
    </source>
</evidence>
<feature type="signal peptide" evidence="1">
    <location>
        <begin position="1"/>
        <end position="21"/>
    </location>
</feature>
<dbReference type="InterPro" id="IPR053169">
    <property type="entry name" value="MUG_Protein"/>
</dbReference>
<dbReference type="EMBL" id="OCMT01000002">
    <property type="protein sequence ID" value="SOD15348.1"/>
    <property type="molecule type" value="Genomic_DNA"/>
</dbReference>
<dbReference type="Pfam" id="PF03663">
    <property type="entry name" value="Glyco_hydro_76"/>
    <property type="match status" value="1"/>
</dbReference>
<proteinExistence type="predicted"/>
<evidence type="ECO:0000313" key="3">
    <source>
        <dbReference type="Proteomes" id="UP000219281"/>
    </source>
</evidence>